<evidence type="ECO:0000313" key="2">
    <source>
        <dbReference type="Proteomes" id="UP001165121"/>
    </source>
</evidence>
<gene>
    <name evidence="1" type="ORF">Pfra01_002889800</name>
</gene>
<keyword evidence="2" id="KW-1185">Reference proteome</keyword>
<protein>
    <submittedName>
        <fullName evidence="1">Unnamed protein product</fullName>
    </submittedName>
</protein>
<reference evidence="1" key="1">
    <citation type="submission" date="2023-04" db="EMBL/GenBank/DDBJ databases">
        <title>Phytophthora fragariaefolia NBRC 109709.</title>
        <authorList>
            <person name="Ichikawa N."/>
            <person name="Sato H."/>
            <person name="Tonouchi N."/>
        </authorList>
    </citation>
    <scope>NUCLEOTIDE SEQUENCE</scope>
    <source>
        <strain evidence="1">NBRC 109709</strain>
    </source>
</reference>
<dbReference type="AlphaFoldDB" id="A0A9W6YLA2"/>
<sequence>MTPRLKDYGREMTAQGLKPARIHRGMARTFGLSESEMPTLRQLQWFVSSYTKKSPLHRNDGYDDILDQIDQLANGHGISDTQPVSF</sequence>
<evidence type="ECO:0000313" key="1">
    <source>
        <dbReference type="EMBL" id="GMF82809.1"/>
    </source>
</evidence>
<organism evidence="1 2">
    <name type="scientific">Phytophthora fragariaefolia</name>
    <dbReference type="NCBI Taxonomy" id="1490495"/>
    <lineage>
        <taxon>Eukaryota</taxon>
        <taxon>Sar</taxon>
        <taxon>Stramenopiles</taxon>
        <taxon>Oomycota</taxon>
        <taxon>Peronosporomycetes</taxon>
        <taxon>Peronosporales</taxon>
        <taxon>Peronosporaceae</taxon>
        <taxon>Phytophthora</taxon>
    </lineage>
</organism>
<proteinExistence type="predicted"/>
<dbReference type="Proteomes" id="UP001165121">
    <property type="component" value="Unassembled WGS sequence"/>
</dbReference>
<name>A0A9W6YLA2_9STRA</name>
<dbReference type="EMBL" id="BSXT01012024">
    <property type="protein sequence ID" value="GMF82809.1"/>
    <property type="molecule type" value="Genomic_DNA"/>
</dbReference>
<accession>A0A9W6YLA2</accession>
<comment type="caution">
    <text evidence="1">The sequence shown here is derived from an EMBL/GenBank/DDBJ whole genome shotgun (WGS) entry which is preliminary data.</text>
</comment>
<dbReference type="OrthoDB" id="113123at2759"/>